<dbReference type="InterPro" id="IPR029006">
    <property type="entry name" value="ADF-H/Gelsolin-like_dom_sf"/>
</dbReference>
<dbReference type="SMART" id="SM00102">
    <property type="entry name" value="ADF"/>
    <property type="match status" value="1"/>
</dbReference>
<dbReference type="FunFam" id="3.40.20.10:FF:000018">
    <property type="entry name" value="Coactosin-like 1"/>
    <property type="match status" value="1"/>
</dbReference>
<sequence>MANLDDPAIREAYEDVRSDKSETNWVLLDYENDKSNVLKVTSSGSGGIPEVSKLFEKDKASFAYVRVKYANDEESFREKFVLIVWIGEGVKVMRRAKTSVYTTDVKNVFSVFSVQVNASSEADLKEDDIVTKLRKSGGANYGPGK</sequence>
<dbReference type="GO" id="GO:0030427">
    <property type="term" value="C:site of polarized growth"/>
    <property type="evidence" value="ECO:0007669"/>
    <property type="project" value="TreeGrafter"/>
</dbReference>
<evidence type="ECO:0000256" key="2">
    <source>
        <dbReference type="ARBA" id="ARBA00022490"/>
    </source>
</evidence>
<dbReference type="PROSITE" id="PS51263">
    <property type="entry name" value="ADF_H"/>
    <property type="match status" value="1"/>
</dbReference>
<dbReference type="Gene3D" id="3.40.20.10">
    <property type="entry name" value="Severin"/>
    <property type="match status" value="1"/>
</dbReference>
<organism evidence="7">
    <name type="scientific">Phaffia rhodozyma</name>
    <name type="common">Yeast</name>
    <name type="synonym">Xanthophyllomyces dendrorhous</name>
    <dbReference type="NCBI Taxonomy" id="264483"/>
    <lineage>
        <taxon>Eukaryota</taxon>
        <taxon>Fungi</taxon>
        <taxon>Dikarya</taxon>
        <taxon>Basidiomycota</taxon>
        <taxon>Agaricomycotina</taxon>
        <taxon>Tremellomycetes</taxon>
        <taxon>Cystofilobasidiales</taxon>
        <taxon>Mrakiaceae</taxon>
        <taxon>Phaffia</taxon>
    </lineage>
</organism>
<proteinExistence type="inferred from homology"/>
<evidence type="ECO:0000259" key="6">
    <source>
        <dbReference type="PROSITE" id="PS51263"/>
    </source>
</evidence>
<dbReference type="GO" id="GO:0051015">
    <property type="term" value="F:actin filament binding"/>
    <property type="evidence" value="ECO:0007669"/>
    <property type="project" value="TreeGrafter"/>
</dbReference>
<name>A0A0F7STG8_PHARH</name>
<keyword evidence="4" id="KW-0206">Cytoskeleton</keyword>
<evidence type="ECO:0000256" key="1">
    <source>
        <dbReference type="ARBA" id="ARBA00004245"/>
    </source>
</evidence>
<dbReference type="GO" id="GO:0005884">
    <property type="term" value="C:actin filament"/>
    <property type="evidence" value="ECO:0007669"/>
    <property type="project" value="TreeGrafter"/>
</dbReference>
<evidence type="ECO:0000256" key="5">
    <source>
        <dbReference type="ARBA" id="ARBA00038052"/>
    </source>
</evidence>
<protein>
    <submittedName>
        <fullName evidence="7">Adf-like domain-containing protein</fullName>
    </submittedName>
</protein>
<dbReference type="Pfam" id="PF00241">
    <property type="entry name" value="Cofilin_ADF"/>
    <property type="match status" value="1"/>
</dbReference>
<accession>A0A0F7STG8</accession>
<comment type="subcellular location">
    <subcellularLocation>
        <location evidence="1">Cytoplasm</location>
        <location evidence="1">Cytoskeleton</location>
    </subcellularLocation>
</comment>
<dbReference type="InterPro" id="IPR002108">
    <property type="entry name" value="ADF-H"/>
</dbReference>
<dbReference type="PANTHER" id="PTHR10829:SF56">
    <property type="entry name" value="ADF-H DOMAIN-CONTAINING PROTEIN"/>
    <property type="match status" value="1"/>
</dbReference>
<dbReference type="EMBL" id="LN483157">
    <property type="protein sequence ID" value="CED83860.1"/>
    <property type="molecule type" value="Genomic_DNA"/>
</dbReference>
<keyword evidence="3" id="KW-0009">Actin-binding</keyword>
<dbReference type="SUPFAM" id="SSF55753">
    <property type="entry name" value="Actin depolymerizing proteins"/>
    <property type="match status" value="1"/>
</dbReference>
<reference evidence="7" key="1">
    <citation type="submission" date="2014-08" db="EMBL/GenBank/DDBJ databases">
        <authorList>
            <person name="Sharma Rahul"/>
            <person name="Thines Marco"/>
        </authorList>
    </citation>
    <scope>NUCLEOTIDE SEQUENCE</scope>
</reference>
<dbReference type="GO" id="GO:0030864">
    <property type="term" value="C:cortical actin cytoskeleton"/>
    <property type="evidence" value="ECO:0007669"/>
    <property type="project" value="TreeGrafter"/>
</dbReference>
<dbReference type="GO" id="GO:0030833">
    <property type="term" value="P:regulation of actin filament polymerization"/>
    <property type="evidence" value="ECO:0007669"/>
    <property type="project" value="TreeGrafter"/>
</dbReference>
<comment type="similarity">
    <text evidence="5">Belongs to the actin-binding proteins ADF family. Coactosin subfamily.</text>
</comment>
<keyword evidence="2" id="KW-0963">Cytoplasm</keyword>
<feature type="domain" description="ADF-H" evidence="6">
    <location>
        <begin position="1"/>
        <end position="134"/>
    </location>
</feature>
<dbReference type="CDD" id="cd11282">
    <property type="entry name" value="ADF_coactosin_like"/>
    <property type="match status" value="1"/>
</dbReference>
<evidence type="ECO:0000256" key="4">
    <source>
        <dbReference type="ARBA" id="ARBA00023212"/>
    </source>
</evidence>
<evidence type="ECO:0000256" key="3">
    <source>
        <dbReference type="ARBA" id="ARBA00023203"/>
    </source>
</evidence>
<dbReference type="PANTHER" id="PTHR10829">
    <property type="entry name" value="CORTACTIN AND DREBRIN"/>
    <property type="match status" value="1"/>
</dbReference>
<evidence type="ECO:0000313" key="7">
    <source>
        <dbReference type="EMBL" id="CED83860.1"/>
    </source>
</evidence>
<dbReference type="AlphaFoldDB" id="A0A0F7STG8"/>